<keyword evidence="8" id="KW-1185">Reference proteome</keyword>
<dbReference type="GO" id="GO:0071949">
    <property type="term" value="F:FAD binding"/>
    <property type="evidence" value="ECO:0007669"/>
    <property type="project" value="InterPro"/>
</dbReference>
<evidence type="ECO:0000256" key="5">
    <source>
        <dbReference type="PIRSR" id="PIRSR625650-3"/>
    </source>
</evidence>
<dbReference type="STRING" id="530584.SAMN05421630_10262"/>
<dbReference type="Gene3D" id="3.30.465.10">
    <property type="match status" value="1"/>
</dbReference>
<gene>
    <name evidence="7" type="ORF">SAMN05421630_10262</name>
</gene>
<dbReference type="InterPro" id="IPR016166">
    <property type="entry name" value="FAD-bd_PCMH"/>
</dbReference>
<comment type="cofactor">
    <cofactor evidence="5">
        <name>FAD</name>
        <dbReference type="ChEBI" id="CHEBI:57692"/>
    </cofactor>
</comment>
<evidence type="ECO:0000313" key="7">
    <source>
        <dbReference type="EMBL" id="SDC42784.1"/>
    </source>
</evidence>
<dbReference type="Pfam" id="PF02913">
    <property type="entry name" value="FAD-oxidase_C"/>
    <property type="match status" value="1"/>
</dbReference>
<dbReference type="InterPro" id="IPR036318">
    <property type="entry name" value="FAD-bd_PCMH-like_sf"/>
</dbReference>
<evidence type="ECO:0000256" key="3">
    <source>
        <dbReference type="ARBA" id="ARBA00022827"/>
    </source>
</evidence>
<dbReference type="KEGG" id="pmad:BAY61_05290"/>
<dbReference type="SUPFAM" id="SSF55103">
    <property type="entry name" value="FAD-linked oxidases, C-terminal domain"/>
    <property type="match status" value="1"/>
</dbReference>
<feature type="site" description="Important for enzyme activity" evidence="6">
    <location>
        <position position="260"/>
    </location>
</feature>
<dbReference type="GO" id="GO:0008609">
    <property type="term" value="F:alkylglycerone-phosphate synthase activity"/>
    <property type="evidence" value="ECO:0007669"/>
    <property type="project" value="InterPro"/>
</dbReference>
<name>A0A222VLC0_9PSEU</name>
<dbReference type="PROSITE" id="PS51387">
    <property type="entry name" value="FAD_PCMH"/>
    <property type="match status" value="1"/>
</dbReference>
<dbReference type="PANTHER" id="PTHR46568">
    <property type="entry name" value="ALKYLDIHYDROXYACETONEPHOSPHATE SYNTHASE, PEROXISOMAL"/>
    <property type="match status" value="1"/>
</dbReference>
<feature type="active site" description="Proton donor/acceptor" evidence="4">
    <location>
        <position position="395"/>
    </location>
</feature>
<dbReference type="RefSeq" id="WP_091799187.1">
    <property type="nucleotide sequence ID" value="NZ_CP016353.1"/>
</dbReference>
<dbReference type="InterPro" id="IPR016169">
    <property type="entry name" value="FAD-bd_PCMH_sub2"/>
</dbReference>
<evidence type="ECO:0000313" key="8">
    <source>
        <dbReference type="Proteomes" id="UP000199494"/>
    </source>
</evidence>
<comment type="similarity">
    <text evidence="1">Belongs to the FAD-binding oxidoreductase/transferase type 4 family.</text>
</comment>
<dbReference type="Gene3D" id="3.30.300.330">
    <property type="match status" value="1"/>
</dbReference>
<proteinExistence type="inferred from homology"/>
<dbReference type="Gene3D" id="1.10.45.10">
    <property type="entry name" value="Vanillyl-alcohol Oxidase, Chain A, domain 4"/>
    <property type="match status" value="1"/>
</dbReference>
<evidence type="ECO:0000256" key="1">
    <source>
        <dbReference type="ARBA" id="ARBA00008000"/>
    </source>
</evidence>
<reference evidence="7 8" key="1">
    <citation type="submission" date="2016-10" db="EMBL/GenBank/DDBJ databases">
        <authorList>
            <person name="de Groot N.N."/>
        </authorList>
    </citation>
    <scope>NUCLEOTIDE SEQUENCE [LARGE SCALE GENOMIC DNA]</scope>
    <source>
        <strain evidence="7 8">CGMCC 4.5506</strain>
    </source>
</reference>
<keyword evidence="3 5" id="KW-0274">FAD</keyword>
<evidence type="ECO:0000256" key="4">
    <source>
        <dbReference type="PIRSR" id="PIRSR625650-1"/>
    </source>
</evidence>
<dbReference type="PANTHER" id="PTHR46568:SF1">
    <property type="entry name" value="ALKYLDIHYDROXYACETONEPHOSPHATE SYNTHASE, PEROXISOMAL"/>
    <property type="match status" value="1"/>
</dbReference>
<dbReference type="InterPro" id="IPR016164">
    <property type="entry name" value="FAD-linked_Oxase-like_C"/>
</dbReference>
<dbReference type="Proteomes" id="UP000199494">
    <property type="component" value="Unassembled WGS sequence"/>
</dbReference>
<keyword evidence="2" id="KW-0285">Flavoprotein</keyword>
<organism evidence="7 8">
    <name type="scientific">Prauserella marina</name>
    <dbReference type="NCBI Taxonomy" id="530584"/>
    <lineage>
        <taxon>Bacteria</taxon>
        <taxon>Bacillati</taxon>
        <taxon>Actinomycetota</taxon>
        <taxon>Actinomycetes</taxon>
        <taxon>Pseudonocardiales</taxon>
        <taxon>Pseudonocardiaceae</taxon>
        <taxon>Prauserella</taxon>
    </lineage>
</organism>
<dbReference type="SUPFAM" id="SSF56176">
    <property type="entry name" value="FAD-binding/transporter-associated domain-like"/>
    <property type="match status" value="1"/>
</dbReference>
<protein>
    <submittedName>
        <fullName evidence="7">FAD/FMN-containing dehydrogenase</fullName>
    </submittedName>
</protein>
<evidence type="ECO:0000256" key="2">
    <source>
        <dbReference type="ARBA" id="ARBA00022630"/>
    </source>
</evidence>
<dbReference type="InterPro" id="IPR006094">
    <property type="entry name" value="Oxid_FAD_bind_N"/>
</dbReference>
<evidence type="ECO:0000256" key="6">
    <source>
        <dbReference type="PIRSR" id="PIRSR625650-4"/>
    </source>
</evidence>
<dbReference type="AlphaFoldDB" id="A0A222VLC0"/>
<dbReference type="Pfam" id="PF01565">
    <property type="entry name" value="FAD_binding_4"/>
    <property type="match status" value="1"/>
</dbReference>
<dbReference type="InterPro" id="IPR004113">
    <property type="entry name" value="FAD-bd_oxidored_4_C"/>
</dbReference>
<accession>A0A222VLC0</accession>
<sequence length="481" mass="53178">MDTTAIIDRLREIVGPERVDTDEQALREASVDRFKKYTAVNGIYDGPLPVAIVNAGSTEHVARVLAFANEHGVNIVPRTGRTGTEGGLETSFPRTVVLDGSEMDEVLDVDPVNMQATAQCGVPLRVLEERVRELGLTTGHSPQSKPLAQLGGLVATRSIGQFSTLYGGIEDMVVGLEAVFPDGTVGRIKNVPRRAAGPDIRHVVIGNEGALCFVTEVTVKLFTYQPENNRFHGYLIDDVRTGIDILREIVTGGYHPSVARVYSEQDAAQHFSHFAGGKCVAVFLAEGPAPLAEATSAEIEKVVGGYRHQRVDPELIRDWFDNLNWGEDKIRAEQEAMLTERHLGYTTEISANWSVIGDIYDAVIARITSEYPHADDLTMLGGHSSHSYQTGTNMYFVYDYRINCEPREEITKYHIPLNAIIVEETLARGGSMVHHHGIGKYRTPWTEREHGTAYPILRKLKEAYDPNGIMNPGTIFPVEDR</sequence>
<dbReference type="OrthoDB" id="9811557at2"/>
<dbReference type="GO" id="GO:0008610">
    <property type="term" value="P:lipid biosynthetic process"/>
    <property type="evidence" value="ECO:0007669"/>
    <property type="project" value="InterPro"/>
</dbReference>
<dbReference type="InterPro" id="IPR025650">
    <property type="entry name" value="Alkyl-DHAP_Synthase"/>
</dbReference>
<dbReference type="InterPro" id="IPR016171">
    <property type="entry name" value="Vanillyl_alc_oxidase_C-sub2"/>
</dbReference>
<feature type="binding site" evidence="5">
    <location>
        <begin position="208"/>
        <end position="214"/>
    </location>
    <ligand>
        <name>FAD</name>
        <dbReference type="ChEBI" id="CHEBI:57692"/>
    </ligand>
</feature>
<dbReference type="EMBL" id="FMZE01000002">
    <property type="protein sequence ID" value="SDC42784.1"/>
    <property type="molecule type" value="Genomic_DNA"/>
</dbReference>